<feature type="domain" description="Xylanolytic transcriptional activator regulatory" evidence="5">
    <location>
        <begin position="257"/>
        <end position="394"/>
    </location>
</feature>
<feature type="region of interest" description="Disordered" evidence="3">
    <location>
        <begin position="132"/>
        <end position="169"/>
    </location>
</feature>
<dbReference type="Proteomes" id="UP001465976">
    <property type="component" value="Unassembled WGS sequence"/>
</dbReference>
<comment type="caution">
    <text evidence="6">The sequence shown here is derived from an EMBL/GenBank/DDBJ whole genome shotgun (WGS) entry which is preliminary data.</text>
</comment>
<evidence type="ECO:0000256" key="4">
    <source>
        <dbReference type="SAM" id="Phobius"/>
    </source>
</evidence>
<dbReference type="PANTHER" id="PTHR46910">
    <property type="entry name" value="TRANSCRIPTION FACTOR PDR1"/>
    <property type="match status" value="1"/>
</dbReference>
<dbReference type="InterPro" id="IPR050987">
    <property type="entry name" value="AtrR-like"/>
</dbReference>
<dbReference type="EMBL" id="JBAHYK010001961">
    <property type="protein sequence ID" value="KAL0566243.1"/>
    <property type="molecule type" value="Genomic_DNA"/>
</dbReference>
<dbReference type="InterPro" id="IPR001138">
    <property type="entry name" value="Zn2Cys6_DnaBD"/>
</dbReference>
<accession>A0ABR3ETK5</accession>
<evidence type="ECO:0000256" key="2">
    <source>
        <dbReference type="ARBA" id="ARBA00023242"/>
    </source>
</evidence>
<feature type="compositionally biased region" description="Low complexity" evidence="3">
    <location>
        <begin position="133"/>
        <end position="155"/>
    </location>
</feature>
<keyword evidence="4" id="KW-0812">Transmembrane</keyword>
<keyword evidence="1" id="KW-0479">Metal-binding</keyword>
<evidence type="ECO:0000259" key="5">
    <source>
        <dbReference type="Pfam" id="PF04082"/>
    </source>
</evidence>
<evidence type="ECO:0000313" key="7">
    <source>
        <dbReference type="Proteomes" id="UP001465976"/>
    </source>
</evidence>
<reference evidence="6 7" key="1">
    <citation type="submission" date="2024-02" db="EMBL/GenBank/DDBJ databases">
        <title>A draft genome for the cacao thread blight pathogen Marasmius crinis-equi.</title>
        <authorList>
            <person name="Cohen S.P."/>
            <person name="Baruah I.K."/>
            <person name="Amoako-Attah I."/>
            <person name="Bukari Y."/>
            <person name="Meinhardt L.W."/>
            <person name="Bailey B.A."/>
        </authorList>
    </citation>
    <scope>NUCLEOTIDE SEQUENCE [LARGE SCALE GENOMIC DNA]</scope>
    <source>
        <strain evidence="6 7">GH-76</strain>
    </source>
</reference>
<dbReference type="CDD" id="cd12148">
    <property type="entry name" value="fungal_TF_MHR"/>
    <property type="match status" value="1"/>
</dbReference>
<dbReference type="Pfam" id="PF04082">
    <property type="entry name" value="Fungal_trans"/>
    <property type="match status" value="1"/>
</dbReference>
<keyword evidence="7" id="KW-1185">Reference proteome</keyword>
<feature type="transmembrane region" description="Helical" evidence="4">
    <location>
        <begin position="572"/>
        <end position="592"/>
    </location>
</feature>
<keyword evidence="4" id="KW-0472">Membrane</keyword>
<keyword evidence="2" id="KW-0539">Nucleus</keyword>
<name>A0ABR3ETK5_9AGAR</name>
<organism evidence="6 7">
    <name type="scientific">Marasmius crinis-equi</name>
    <dbReference type="NCBI Taxonomy" id="585013"/>
    <lineage>
        <taxon>Eukaryota</taxon>
        <taxon>Fungi</taxon>
        <taxon>Dikarya</taxon>
        <taxon>Basidiomycota</taxon>
        <taxon>Agaricomycotina</taxon>
        <taxon>Agaricomycetes</taxon>
        <taxon>Agaricomycetidae</taxon>
        <taxon>Agaricales</taxon>
        <taxon>Marasmiineae</taxon>
        <taxon>Marasmiaceae</taxon>
        <taxon>Marasmius</taxon>
    </lineage>
</organism>
<gene>
    <name evidence="6" type="primary">GIN1_21</name>
    <name evidence="6" type="ORF">V5O48_015775</name>
</gene>
<evidence type="ECO:0000256" key="1">
    <source>
        <dbReference type="ARBA" id="ARBA00022723"/>
    </source>
</evidence>
<dbReference type="InterPro" id="IPR007219">
    <property type="entry name" value="XnlR_reg_dom"/>
</dbReference>
<dbReference type="Gene3D" id="4.10.240.10">
    <property type="entry name" value="Zn(2)-C6 fungal-type DNA-binding domain"/>
    <property type="match status" value="1"/>
</dbReference>
<evidence type="ECO:0000313" key="6">
    <source>
        <dbReference type="EMBL" id="KAL0566243.1"/>
    </source>
</evidence>
<feature type="region of interest" description="Disordered" evidence="3">
    <location>
        <begin position="23"/>
        <end position="48"/>
    </location>
</feature>
<dbReference type="InterPro" id="IPR036864">
    <property type="entry name" value="Zn2-C6_fun-type_DNA-bd_sf"/>
</dbReference>
<feature type="compositionally biased region" description="Acidic residues" evidence="3">
    <location>
        <begin position="658"/>
        <end position="667"/>
    </location>
</feature>
<dbReference type="CDD" id="cd00067">
    <property type="entry name" value="GAL4"/>
    <property type="match status" value="1"/>
</dbReference>
<feature type="region of interest" description="Disordered" evidence="3">
    <location>
        <begin position="644"/>
        <end position="676"/>
    </location>
</feature>
<sequence length="795" mass="89138">MDDEAAPLKKRRLQGACDECKKRKRQSHILSELKETESQPQGDSATMPGNVCSQCISFGTECTRMRAMSKKKRGPPKGTPRGRKTVQSLVKLILSTTKPYEIPEDPESVRQILVDLAQRIVTLEKVLEETVRTSPYTPSTSTASPPSQPSMAQASIRPSPSPSNEDDPVEDLVTDFVKRLQLEHKEVRQFAGVELVTHVLGDVIGAKPPSVPTRGPRGHKMTRRPEFWKAHSWQTANQDPDPHYILPPKDLMWNLFDLYFTEIHPYYPVLHQGIFRKAVSNGLHHRDYHFAAVVLAVCACASRHSKDPRVFEDNSALPLSAGWKWFRQIRLIRSNFATPSSVYELQLFCSTSTPEACWIMVGVGVRFSQDLGIYRKPPSDRPTIESQLWNRAFCYDLPLPIDCDDEYWEVEDPEQAFKQPEGKPSSMSHWIALLKLMDIVGFAQRTIVSGLQLFVMVYLKYQAVQYAVRKTDMVTRMGMTGPGWNERIVSELDNALNAWADSVPDHLKWTPNKPSKQSTILHITYYWARMIVHKPFLNLSHRSELGFSSLTICANAARSVIQILEMDTSATVFPTVMAIPILAQVILLLNAWRGRHNYRPERELGDVYKCLEIIRGDEPISQAAGRFCDTLKELLLICNTNSRPPSSSLKRPNTQVYDDSEVEEESNGDFAPAKPPRQIAGAKRVSESLFSLPTGTTEIGSSTLRETFPVSGSSIGIRSDDAAELDLFAQFARGNVGMDTGPSQESMYLDRTMAESLSSAFGNLGPEIFFVLGQTGVMDGLDDALHSRDFSSLDD</sequence>
<evidence type="ECO:0000256" key="3">
    <source>
        <dbReference type="SAM" id="MobiDB-lite"/>
    </source>
</evidence>
<proteinExistence type="predicted"/>
<keyword evidence="4" id="KW-1133">Transmembrane helix</keyword>
<dbReference type="PANTHER" id="PTHR46910:SF38">
    <property type="entry name" value="ZN(2)-C6 FUNGAL-TYPE DOMAIN-CONTAINING PROTEIN"/>
    <property type="match status" value="1"/>
</dbReference>
<protein>
    <submittedName>
        <fullName evidence="6">Gypsy retrotransposon integrase-like protein 1</fullName>
    </submittedName>
</protein>
<feature type="compositionally biased region" description="Polar residues" evidence="3">
    <location>
        <begin position="644"/>
        <end position="657"/>
    </location>
</feature>